<dbReference type="EMBL" id="JBHUEQ010000026">
    <property type="protein sequence ID" value="MFD1746760.1"/>
    <property type="molecule type" value="Genomic_DNA"/>
</dbReference>
<dbReference type="InterPro" id="IPR051786">
    <property type="entry name" value="ASN_synthetase/amidase"/>
</dbReference>
<dbReference type="SUPFAM" id="SSF56235">
    <property type="entry name" value="N-terminal nucleophile aminohydrolases (Ntn hydrolases)"/>
    <property type="match status" value="1"/>
</dbReference>
<evidence type="ECO:0000256" key="6">
    <source>
        <dbReference type="ARBA" id="ARBA00022962"/>
    </source>
</evidence>
<keyword evidence="5" id="KW-0067">ATP-binding</keyword>
<dbReference type="CDD" id="cd00712">
    <property type="entry name" value="AsnB"/>
    <property type="match status" value="1"/>
</dbReference>
<dbReference type="Pfam" id="PF00733">
    <property type="entry name" value="Asn_synthase"/>
    <property type="match status" value="1"/>
</dbReference>
<dbReference type="PANTHER" id="PTHR43284:SF1">
    <property type="entry name" value="ASPARAGINE SYNTHETASE"/>
    <property type="match status" value="1"/>
</dbReference>
<keyword evidence="10" id="KW-1185">Reference proteome</keyword>
<dbReference type="InterPro" id="IPR017932">
    <property type="entry name" value="GATase_2_dom"/>
</dbReference>
<dbReference type="CDD" id="cd01991">
    <property type="entry name" value="Asn_synthase_B_C"/>
    <property type="match status" value="1"/>
</dbReference>
<dbReference type="InterPro" id="IPR014729">
    <property type="entry name" value="Rossmann-like_a/b/a_fold"/>
</dbReference>
<name>A0ABW4M8G8_9HYPH</name>
<proteinExistence type="inferred from homology"/>
<dbReference type="Gene3D" id="3.40.50.620">
    <property type="entry name" value="HUPs"/>
    <property type="match status" value="2"/>
</dbReference>
<dbReference type="RefSeq" id="WP_377402971.1">
    <property type="nucleotide sequence ID" value="NZ_JBHUEQ010000026.1"/>
</dbReference>
<keyword evidence="4" id="KW-0547">Nucleotide-binding</keyword>
<dbReference type="InterPro" id="IPR033738">
    <property type="entry name" value="AsnB_N"/>
</dbReference>
<dbReference type="InterPro" id="IPR001962">
    <property type="entry name" value="Asn_synthase"/>
</dbReference>
<dbReference type="SUPFAM" id="SSF52402">
    <property type="entry name" value="Adenine nucleotide alpha hydrolases-like"/>
    <property type="match status" value="1"/>
</dbReference>
<evidence type="ECO:0000256" key="5">
    <source>
        <dbReference type="ARBA" id="ARBA00022840"/>
    </source>
</evidence>
<dbReference type="PANTHER" id="PTHR43284">
    <property type="entry name" value="ASPARAGINE SYNTHETASE (GLUTAMINE-HYDROLYZING)"/>
    <property type="match status" value="1"/>
</dbReference>
<evidence type="ECO:0000256" key="3">
    <source>
        <dbReference type="ARBA" id="ARBA00012737"/>
    </source>
</evidence>
<dbReference type="InterPro" id="IPR029055">
    <property type="entry name" value="Ntn_hydrolases_N"/>
</dbReference>
<evidence type="ECO:0000313" key="9">
    <source>
        <dbReference type="EMBL" id="MFD1746760.1"/>
    </source>
</evidence>
<comment type="caution">
    <text evidence="9">The sequence shown here is derived from an EMBL/GenBank/DDBJ whole genome shotgun (WGS) entry which is preliminary data.</text>
</comment>
<evidence type="ECO:0000256" key="7">
    <source>
        <dbReference type="ARBA" id="ARBA00048741"/>
    </source>
</evidence>
<evidence type="ECO:0000256" key="1">
    <source>
        <dbReference type="ARBA" id="ARBA00005187"/>
    </source>
</evidence>
<dbReference type="Pfam" id="PF13537">
    <property type="entry name" value="GATase_7"/>
    <property type="match status" value="1"/>
</dbReference>
<protein>
    <recommendedName>
        <fullName evidence="3">asparagine synthase (glutamine-hydrolyzing)</fullName>
        <ecNumber evidence="3">6.3.5.4</ecNumber>
    </recommendedName>
</protein>
<evidence type="ECO:0000256" key="2">
    <source>
        <dbReference type="ARBA" id="ARBA00005752"/>
    </source>
</evidence>
<keyword evidence="9" id="KW-0436">Ligase</keyword>
<dbReference type="Proteomes" id="UP001597322">
    <property type="component" value="Unassembled WGS sequence"/>
</dbReference>
<feature type="domain" description="Glutamine amidotransferase type-2" evidence="8">
    <location>
        <begin position="2"/>
        <end position="215"/>
    </location>
</feature>
<comment type="catalytic activity">
    <reaction evidence="7">
        <text>L-aspartate + L-glutamine + ATP + H2O = L-asparagine + L-glutamate + AMP + diphosphate + H(+)</text>
        <dbReference type="Rhea" id="RHEA:12228"/>
        <dbReference type="ChEBI" id="CHEBI:15377"/>
        <dbReference type="ChEBI" id="CHEBI:15378"/>
        <dbReference type="ChEBI" id="CHEBI:29985"/>
        <dbReference type="ChEBI" id="CHEBI:29991"/>
        <dbReference type="ChEBI" id="CHEBI:30616"/>
        <dbReference type="ChEBI" id="CHEBI:33019"/>
        <dbReference type="ChEBI" id="CHEBI:58048"/>
        <dbReference type="ChEBI" id="CHEBI:58359"/>
        <dbReference type="ChEBI" id="CHEBI:456215"/>
        <dbReference type="EC" id="6.3.5.4"/>
    </reaction>
</comment>
<evidence type="ECO:0000256" key="4">
    <source>
        <dbReference type="ARBA" id="ARBA00022741"/>
    </source>
</evidence>
<dbReference type="InterPro" id="IPR006426">
    <property type="entry name" value="Asn_synth_AEB"/>
</dbReference>
<dbReference type="NCBIfam" id="TIGR01536">
    <property type="entry name" value="asn_synth_AEB"/>
    <property type="match status" value="1"/>
</dbReference>
<dbReference type="Gene3D" id="3.60.20.10">
    <property type="entry name" value="Glutamine Phosphoribosylpyrophosphate, subunit 1, domain 1"/>
    <property type="match status" value="1"/>
</dbReference>
<dbReference type="EC" id="6.3.5.4" evidence="3"/>
<gene>
    <name evidence="9" type="primary">asnB</name>
    <name evidence="9" type="ORF">ACFSE1_14895</name>
</gene>
<keyword evidence="6" id="KW-0315">Glutamine amidotransferase</keyword>
<dbReference type="GO" id="GO:0004066">
    <property type="term" value="F:asparagine synthase (glutamine-hydrolyzing) activity"/>
    <property type="evidence" value="ECO:0007669"/>
    <property type="project" value="UniProtKB-EC"/>
</dbReference>
<organism evidence="9 10">
    <name type="scientific">Rhizobium helianthi</name>
    <dbReference type="NCBI Taxonomy" id="1132695"/>
    <lineage>
        <taxon>Bacteria</taxon>
        <taxon>Pseudomonadati</taxon>
        <taxon>Pseudomonadota</taxon>
        <taxon>Alphaproteobacteria</taxon>
        <taxon>Hyphomicrobiales</taxon>
        <taxon>Rhizobiaceae</taxon>
        <taxon>Rhizobium/Agrobacterium group</taxon>
        <taxon>Rhizobium</taxon>
    </lineage>
</organism>
<sequence>MCGFAGYLKADIDPAEGHQVLTRMADAIAHRGPDERGFDLREADGLGLAHVRLSIVGLGDGQQPMHSIDGHLTIVFNGEIFNYIELREDLRQRGHVFRTASDTEVILALYAEYREDCLRHLNGDFAFALWDSRTKRLLLARDRIGVRPLFFMQHGKGIAFASEIKALFELPGVTPCIDPIAMEQIFTLWTTLGERTAFDGIQELQPGHMMIVEDGRTTTRAWWQLTYPRLGDIAPAVPMHQACEQARALLEDAIRLRLRADVPVGAYLSGGLDSSLICALASPLSQGPLNTFSVNFDSHEHDESSFQQQVAQALGTRHRSITCSLEDIANRFEQVVGLCERPILRTAPAPMYALSGLVQQAGMKVVLTGEGADEIFGGYDIFKEARLRRFCASQPKSQRRALLFRRLYPYLHGLQSQPASYLASFFGVGQDRLDDPLFSHRPRMRNTGGTKIFFSEALRHKLKDYDAAAELTELLPDDFKHWHPQDQAQYLEARYLLPGYILSAQGDRMAMAHGVEGRFPYLDHRVMEFAAELPPSLKMKVLTEKPLLREMAKGLLPQSIQSRPKQPYRAPDSAAFQGDFGRALVADLLSPDALATGGLFDPSAVAKLCRKAERAPLAGFRDNAAFIGILSTQSLLRRWVTNRKCNPQAA</sequence>
<comment type="pathway">
    <text evidence="1">Amino-acid biosynthesis; L-asparagine biosynthesis; L-asparagine from L-aspartate (L-Gln route): step 1/1.</text>
</comment>
<evidence type="ECO:0000259" key="8">
    <source>
        <dbReference type="PROSITE" id="PS51278"/>
    </source>
</evidence>
<evidence type="ECO:0000313" key="10">
    <source>
        <dbReference type="Proteomes" id="UP001597322"/>
    </source>
</evidence>
<accession>A0ABW4M8G8</accession>
<dbReference type="PROSITE" id="PS51278">
    <property type="entry name" value="GATASE_TYPE_2"/>
    <property type="match status" value="1"/>
</dbReference>
<comment type="similarity">
    <text evidence="2">Belongs to the asparagine synthetase family.</text>
</comment>
<dbReference type="PIRSF" id="PIRSF001589">
    <property type="entry name" value="Asn_synthetase_glu-h"/>
    <property type="match status" value="1"/>
</dbReference>
<reference evidence="10" key="1">
    <citation type="journal article" date="2019" name="Int. J. Syst. Evol. Microbiol.">
        <title>The Global Catalogue of Microorganisms (GCM) 10K type strain sequencing project: providing services to taxonomists for standard genome sequencing and annotation.</title>
        <authorList>
            <consortium name="The Broad Institute Genomics Platform"/>
            <consortium name="The Broad Institute Genome Sequencing Center for Infectious Disease"/>
            <person name="Wu L."/>
            <person name="Ma J."/>
        </authorList>
    </citation>
    <scope>NUCLEOTIDE SEQUENCE [LARGE SCALE GENOMIC DNA]</scope>
    <source>
        <strain evidence="10">CG52</strain>
    </source>
</reference>